<proteinExistence type="predicted"/>
<dbReference type="EMBL" id="CP113517">
    <property type="protein sequence ID" value="WAR45895.1"/>
    <property type="molecule type" value="Genomic_DNA"/>
</dbReference>
<evidence type="ECO:0000256" key="1">
    <source>
        <dbReference type="SAM" id="Phobius"/>
    </source>
</evidence>
<keyword evidence="3" id="KW-1185">Reference proteome</keyword>
<dbReference type="Proteomes" id="UP001162780">
    <property type="component" value="Chromosome"/>
</dbReference>
<reference evidence="2" key="1">
    <citation type="submission" date="2022-11" db="EMBL/GenBank/DDBJ databases">
        <title>Methylomonas rapida sp. nov., Carotenoid-Producing Obligate Methanotrophs with High Growth Characteristics and Biotechnological Potential.</title>
        <authorList>
            <person name="Tikhonova E.N."/>
            <person name="Suleimanov R.Z."/>
            <person name="Miroshnikov K."/>
            <person name="Oshkin I.Y."/>
            <person name="Belova S.E."/>
            <person name="Danilova O.V."/>
            <person name="Ashikhmin A."/>
            <person name="Konopkin A."/>
            <person name="But S.Y."/>
            <person name="Khmelenina V.N."/>
            <person name="Kuznetsov N."/>
            <person name="Pimenov N.V."/>
            <person name="Dedysh S.N."/>
        </authorList>
    </citation>
    <scope>NUCLEOTIDE SEQUENCE</scope>
    <source>
        <strain evidence="2">MP1</strain>
    </source>
</reference>
<gene>
    <name evidence="2" type="ORF">NM686_005095</name>
</gene>
<keyword evidence="1" id="KW-1133">Transmembrane helix</keyword>
<protein>
    <submittedName>
        <fullName evidence="2">PepSY-associated TM helix domain-containing protein</fullName>
    </submittedName>
</protein>
<evidence type="ECO:0000313" key="2">
    <source>
        <dbReference type="EMBL" id="WAR45895.1"/>
    </source>
</evidence>
<feature type="transmembrane region" description="Helical" evidence="1">
    <location>
        <begin position="154"/>
        <end position="174"/>
    </location>
</feature>
<keyword evidence="1" id="KW-0812">Transmembrane</keyword>
<keyword evidence="1" id="KW-0472">Membrane</keyword>
<evidence type="ECO:0000313" key="3">
    <source>
        <dbReference type="Proteomes" id="UP001162780"/>
    </source>
</evidence>
<accession>A0ABY7GN14</accession>
<dbReference type="PANTHER" id="PTHR34219">
    <property type="entry name" value="IRON-REGULATED INNER MEMBRANE PROTEIN-RELATED"/>
    <property type="match status" value="1"/>
</dbReference>
<feature type="transmembrane region" description="Helical" evidence="1">
    <location>
        <begin position="349"/>
        <end position="370"/>
    </location>
</feature>
<feature type="transmembrane region" description="Helical" evidence="1">
    <location>
        <begin position="20"/>
        <end position="41"/>
    </location>
</feature>
<sequence>MPFPYRRLFTRSVWLQVHLYLALIFGLLFALIGLTGSLCVYREEIDTLLNPELSIEHPQDQPLPLDTILNQVRKAHPNRHGAWTLEMPRSENDVITAWFEKPRESVDKFYAPLMVAIDPYTGKIIDSRFWGATLTTWLLDLHTHLQLGSGGRNILAVLAPLLALSVASGVYLWWPERARLAQAFKVRHDAGLMRLLMDLHRLLGLFSAVFLLLLAFTGFHLAYPNLLEALTASAGMGHGDEGPNVRSTAVPNDRPISIAEAVLVARGLFPSSEVRRITTPVGELGTYRINLRQPKELNQHHPFTTVWVDRWSGQIRSVNNPSQFSAGQTFTTWQWPLHTGEAFGAKGRLLWFFIGLMPLTLWLSGIYHWLYRQGLIQDRPINLIAPLQNGSRYLWQQSIHFTNASWHILRPRLSLAQRWLQAKWAEFKHLPR</sequence>
<name>A0ABY7GN14_9GAMM</name>
<dbReference type="Pfam" id="PF03929">
    <property type="entry name" value="PepSY_TM"/>
    <property type="match status" value="1"/>
</dbReference>
<feature type="transmembrane region" description="Helical" evidence="1">
    <location>
        <begin position="202"/>
        <end position="223"/>
    </location>
</feature>
<dbReference type="RefSeq" id="WP_255186802.1">
    <property type="nucleotide sequence ID" value="NZ_CP113517.1"/>
</dbReference>
<dbReference type="InterPro" id="IPR005625">
    <property type="entry name" value="PepSY-ass_TM"/>
</dbReference>
<organism evidence="2 3">
    <name type="scientific">Methylomonas rapida</name>
    <dbReference type="NCBI Taxonomy" id="2963939"/>
    <lineage>
        <taxon>Bacteria</taxon>
        <taxon>Pseudomonadati</taxon>
        <taxon>Pseudomonadota</taxon>
        <taxon>Gammaproteobacteria</taxon>
        <taxon>Methylococcales</taxon>
        <taxon>Methylococcaceae</taxon>
        <taxon>Methylomonas</taxon>
    </lineage>
</organism>